<evidence type="ECO:0000256" key="4">
    <source>
        <dbReference type="ARBA" id="ARBA00022603"/>
    </source>
</evidence>
<dbReference type="InterPro" id="IPR016039">
    <property type="entry name" value="Thiolase-like"/>
</dbReference>
<dbReference type="Pfam" id="PF00550">
    <property type="entry name" value="PP-binding"/>
    <property type="match status" value="2"/>
</dbReference>
<feature type="domain" description="PKS/mFAS DH" evidence="11">
    <location>
        <begin position="1282"/>
        <end position="1593"/>
    </location>
</feature>
<feature type="domain" description="Carrier" evidence="9">
    <location>
        <begin position="1639"/>
        <end position="1716"/>
    </location>
</feature>
<protein>
    <submittedName>
        <fullName evidence="12">Polyketide synthase</fullName>
    </submittedName>
</protein>
<dbReference type="Pfam" id="PF20434">
    <property type="entry name" value="BD-FAE"/>
    <property type="match status" value="1"/>
</dbReference>
<evidence type="ECO:0000259" key="11">
    <source>
        <dbReference type="PROSITE" id="PS52019"/>
    </source>
</evidence>
<comment type="caution">
    <text evidence="12">The sequence shown here is derived from an EMBL/GenBank/DDBJ whole genome shotgun (WGS) entry which is preliminary data.</text>
</comment>
<evidence type="ECO:0000256" key="7">
    <source>
        <dbReference type="ARBA" id="ARBA00047988"/>
    </source>
</evidence>
<dbReference type="GO" id="GO:0004312">
    <property type="term" value="F:fatty acid synthase activity"/>
    <property type="evidence" value="ECO:0007669"/>
    <property type="project" value="TreeGrafter"/>
</dbReference>
<proteinExistence type="predicted"/>
<evidence type="ECO:0000256" key="2">
    <source>
        <dbReference type="ARBA" id="ARBA00022450"/>
    </source>
</evidence>
<dbReference type="InterPro" id="IPR013217">
    <property type="entry name" value="Methyltransf_12"/>
</dbReference>
<dbReference type="PROSITE" id="PS00012">
    <property type="entry name" value="PHOSPHOPANTETHEINE"/>
    <property type="match status" value="2"/>
</dbReference>
<dbReference type="PROSITE" id="PS52019">
    <property type="entry name" value="PKS_MFAS_DH"/>
    <property type="match status" value="1"/>
</dbReference>
<gene>
    <name evidence="12" type="ORF">HK57_00609</name>
</gene>
<feature type="region of interest" description="C-terminal hotdog fold" evidence="8">
    <location>
        <begin position="1435"/>
        <end position="1593"/>
    </location>
</feature>
<accession>A0A0C1EG42</accession>
<dbReference type="GO" id="GO:0008168">
    <property type="term" value="F:methyltransferase activity"/>
    <property type="evidence" value="ECO:0007669"/>
    <property type="project" value="UniProtKB-KW"/>
</dbReference>
<dbReference type="InterPro" id="IPR029058">
    <property type="entry name" value="AB_hydrolase_fold"/>
</dbReference>
<dbReference type="Gene3D" id="3.10.129.110">
    <property type="entry name" value="Polyketide synthase dehydratase"/>
    <property type="match status" value="1"/>
</dbReference>
<dbReference type="CDD" id="cd00833">
    <property type="entry name" value="PKS"/>
    <property type="match status" value="1"/>
</dbReference>
<dbReference type="InterPro" id="IPR032088">
    <property type="entry name" value="SAT"/>
</dbReference>
<comment type="catalytic activity">
    <reaction evidence="7">
        <text>3 malonyl-CoA + acetyl-CoA + 2 S-adenosyl-L-methionine = 3,5-dimethylorsellinate + 2 S-adenosyl-L-homocysteine + 3 CO2 + 4 CoA</text>
        <dbReference type="Rhea" id="RHEA:49628"/>
        <dbReference type="ChEBI" id="CHEBI:16526"/>
        <dbReference type="ChEBI" id="CHEBI:57287"/>
        <dbReference type="ChEBI" id="CHEBI:57288"/>
        <dbReference type="ChEBI" id="CHEBI:57384"/>
        <dbReference type="ChEBI" id="CHEBI:57856"/>
        <dbReference type="ChEBI" id="CHEBI:59789"/>
        <dbReference type="ChEBI" id="CHEBI:131856"/>
    </reaction>
    <physiologicalReaction direction="left-to-right" evidence="7">
        <dbReference type="Rhea" id="RHEA:49629"/>
    </physiologicalReaction>
</comment>
<dbReference type="SUPFAM" id="SSF55048">
    <property type="entry name" value="Probable ACP-binding domain of malonyl-CoA ACP transacylase"/>
    <property type="match status" value="1"/>
</dbReference>
<dbReference type="Pfam" id="PF02801">
    <property type="entry name" value="Ketoacyl-synt_C"/>
    <property type="match status" value="1"/>
</dbReference>
<feature type="active site" description="Proton acceptor; for dehydratase activity" evidence="8">
    <location>
        <position position="1313"/>
    </location>
</feature>
<dbReference type="Pfam" id="PF16073">
    <property type="entry name" value="SAT"/>
    <property type="match status" value="1"/>
</dbReference>
<dbReference type="GO" id="GO:0006633">
    <property type="term" value="P:fatty acid biosynthetic process"/>
    <property type="evidence" value="ECO:0007669"/>
    <property type="project" value="TreeGrafter"/>
</dbReference>
<dbReference type="Pfam" id="PF14765">
    <property type="entry name" value="PS-DH"/>
    <property type="match status" value="1"/>
</dbReference>
<dbReference type="Pfam" id="PF21089">
    <property type="entry name" value="PKS_DH_N"/>
    <property type="match status" value="1"/>
</dbReference>
<dbReference type="PROSITE" id="PS50075">
    <property type="entry name" value="CARRIER"/>
    <property type="match status" value="2"/>
</dbReference>
<keyword evidence="5" id="KW-0808">Transferase</keyword>
<dbReference type="CDD" id="cd02440">
    <property type="entry name" value="AdoMet_MTases"/>
    <property type="match status" value="1"/>
</dbReference>
<keyword evidence="3" id="KW-0597">Phosphoprotein</keyword>
<dbReference type="Pfam" id="PF18558">
    <property type="entry name" value="HTH_51"/>
    <property type="match status" value="1"/>
</dbReference>
<dbReference type="InterPro" id="IPR016036">
    <property type="entry name" value="Malonyl_transacylase_ACP-bd"/>
</dbReference>
<evidence type="ECO:0000256" key="3">
    <source>
        <dbReference type="ARBA" id="ARBA00022553"/>
    </source>
</evidence>
<dbReference type="SMART" id="SM00825">
    <property type="entry name" value="PKS_KS"/>
    <property type="match status" value="1"/>
</dbReference>
<dbReference type="InterPro" id="IPR014043">
    <property type="entry name" value="Acyl_transferase_dom"/>
</dbReference>
<dbReference type="Gene3D" id="3.30.70.3290">
    <property type="match status" value="1"/>
</dbReference>
<dbReference type="InterPro" id="IPR014030">
    <property type="entry name" value="Ketoacyl_synth_N"/>
</dbReference>
<keyword evidence="4" id="KW-0489">Methyltransferase</keyword>
<feature type="domain" description="Ketosynthase family 3 (KS3)" evidence="10">
    <location>
        <begin position="384"/>
        <end position="802"/>
    </location>
</feature>
<dbReference type="InterPro" id="IPR049551">
    <property type="entry name" value="PKS_DH_C"/>
</dbReference>
<dbReference type="Gene3D" id="3.40.47.10">
    <property type="match status" value="1"/>
</dbReference>
<dbReference type="Gene3D" id="3.40.50.150">
    <property type="entry name" value="Vaccinia Virus protein VP39"/>
    <property type="match status" value="1"/>
</dbReference>
<dbReference type="GO" id="GO:0032259">
    <property type="term" value="P:methylation"/>
    <property type="evidence" value="ECO:0007669"/>
    <property type="project" value="UniProtKB-KW"/>
</dbReference>
<dbReference type="SUPFAM" id="SSF53901">
    <property type="entry name" value="Thiolase-like"/>
    <property type="match status" value="1"/>
</dbReference>
<dbReference type="InterPro" id="IPR020841">
    <property type="entry name" value="PKS_Beta-ketoAc_synthase_dom"/>
</dbReference>
<dbReference type="SMART" id="SM00826">
    <property type="entry name" value="PKS_DH"/>
    <property type="match status" value="1"/>
</dbReference>
<dbReference type="SMART" id="SM00827">
    <property type="entry name" value="PKS_AT"/>
    <property type="match status" value="1"/>
</dbReference>
<keyword evidence="6" id="KW-0511">Multifunctional enzyme</keyword>
<dbReference type="Proteomes" id="UP000053475">
    <property type="component" value="Unassembled WGS sequence"/>
</dbReference>
<dbReference type="InterPro" id="IPR041068">
    <property type="entry name" value="HTH_51"/>
</dbReference>
<dbReference type="InterPro" id="IPR009081">
    <property type="entry name" value="PP-bd_ACP"/>
</dbReference>
<dbReference type="InterPro" id="IPR020806">
    <property type="entry name" value="PKS_PP-bd"/>
</dbReference>
<evidence type="ECO:0000256" key="8">
    <source>
        <dbReference type="PROSITE-ProRule" id="PRU01363"/>
    </source>
</evidence>
<dbReference type="GO" id="GO:0031177">
    <property type="term" value="F:phosphopantetheine binding"/>
    <property type="evidence" value="ECO:0007669"/>
    <property type="project" value="InterPro"/>
</dbReference>
<evidence type="ECO:0000313" key="13">
    <source>
        <dbReference type="Proteomes" id="UP000053475"/>
    </source>
</evidence>
<dbReference type="SUPFAM" id="SSF52151">
    <property type="entry name" value="FabD/lysophospholipase-like"/>
    <property type="match status" value="1"/>
</dbReference>
<evidence type="ECO:0000259" key="9">
    <source>
        <dbReference type="PROSITE" id="PS50075"/>
    </source>
</evidence>
<dbReference type="InterPro" id="IPR029063">
    <property type="entry name" value="SAM-dependent_MTases_sf"/>
</dbReference>
<evidence type="ECO:0000256" key="5">
    <source>
        <dbReference type="ARBA" id="ARBA00022679"/>
    </source>
</evidence>
<dbReference type="SUPFAM" id="SSF47336">
    <property type="entry name" value="ACP-like"/>
    <property type="match status" value="2"/>
</dbReference>
<feature type="region of interest" description="N-terminal hotdog fold" evidence="8">
    <location>
        <begin position="1282"/>
        <end position="1413"/>
    </location>
</feature>
<dbReference type="Pfam" id="PF00109">
    <property type="entry name" value="ketoacyl-synt"/>
    <property type="match status" value="1"/>
</dbReference>
<dbReference type="Pfam" id="PF08242">
    <property type="entry name" value="Methyltransf_12"/>
    <property type="match status" value="1"/>
</dbReference>
<dbReference type="Pfam" id="PF00326">
    <property type="entry name" value="Peptidase_S9"/>
    <property type="match status" value="1"/>
</dbReference>
<dbReference type="SMART" id="SM00823">
    <property type="entry name" value="PKS_PP"/>
    <property type="match status" value="2"/>
</dbReference>
<dbReference type="PANTHER" id="PTHR43775:SF21">
    <property type="entry name" value="NON-REDUCING POLYKETIDE SYNTHASE AUSA-RELATED"/>
    <property type="match status" value="1"/>
</dbReference>
<dbReference type="SUPFAM" id="SSF53335">
    <property type="entry name" value="S-adenosyl-L-methionine-dependent methyltransferases"/>
    <property type="match status" value="1"/>
</dbReference>
<dbReference type="SUPFAM" id="SSF53474">
    <property type="entry name" value="alpha/beta-Hydrolases"/>
    <property type="match status" value="1"/>
</dbReference>
<dbReference type="InterPro" id="IPR036736">
    <property type="entry name" value="ACP-like_sf"/>
</dbReference>
<reference evidence="12 13" key="1">
    <citation type="submission" date="2014-11" db="EMBL/GenBank/DDBJ databases">
        <title>Genomics derived discovery of secondary metabolites biosynthetic gene clusters in Aspergillus ustus.</title>
        <authorList>
            <person name="Pi B."/>
            <person name="Dai F."/>
            <person name="Song X."/>
            <person name="Zhu C."/>
            <person name="Li H."/>
            <person name="Yu D."/>
        </authorList>
    </citation>
    <scope>NUCLEOTIDE SEQUENCE [LARGE SCALE GENOMIC DNA]</scope>
    <source>
        <strain evidence="12 13">3.3904</strain>
    </source>
</reference>
<dbReference type="PANTHER" id="PTHR43775">
    <property type="entry name" value="FATTY ACID SYNTHASE"/>
    <property type="match status" value="1"/>
</dbReference>
<dbReference type="InterPro" id="IPR001375">
    <property type="entry name" value="Peptidase_S9_cat"/>
</dbReference>
<feature type="domain" description="Carrier" evidence="9">
    <location>
        <begin position="1739"/>
        <end position="1813"/>
    </location>
</feature>
<dbReference type="Gene3D" id="3.40.50.1820">
    <property type="entry name" value="alpha/beta hydrolase"/>
    <property type="match status" value="1"/>
</dbReference>
<comment type="pathway">
    <text evidence="1">Secondary metabolite biosynthesis; terpenoid biosynthesis.</text>
</comment>
<dbReference type="InterPro" id="IPR014031">
    <property type="entry name" value="Ketoacyl_synth_C"/>
</dbReference>
<dbReference type="EMBL" id="JOMC01000069">
    <property type="protein sequence ID" value="KIA75609.1"/>
    <property type="molecule type" value="Genomic_DNA"/>
</dbReference>
<evidence type="ECO:0000256" key="1">
    <source>
        <dbReference type="ARBA" id="ARBA00004721"/>
    </source>
</evidence>
<organism evidence="12 13">
    <name type="scientific">Aspergillus ustus</name>
    <dbReference type="NCBI Taxonomy" id="40382"/>
    <lineage>
        <taxon>Eukaryota</taxon>
        <taxon>Fungi</taxon>
        <taxon>Dikarya</taxon>
        <taxon>Ascomycota</taxon>
        <taxon>Pezizomycotina</taxon>
        <taxon>Eurotiomycetes</taxon>
        <taxon>Eurotiomycetidae</taxon>
        <taxon>Eurotiales</taxon>
        <taxon>Aspergillaceae</taxon>
        <taxon>Aspergillus</taxon>
        <taxon>Aspergillus subgen. Nidulantes</taxon>
    </lineage>
</organism>
<dbReference type="InterPro" id="IPR049492">
    <property type="entry name" value="BD-FAE-like_dom"/>
</dbReference>
<sequence>MERSVLLLFGPQQSTIRPEALTRLASTILNNPNLGFLLEVLDDLEDLWSDILEACPYLTRIAGRETLSQLRLFFRARSDAADLIECPAKNIVLSVITVISQVVDLWRHASTDVRLASIPASRSMKGSASVKDVQGFCIGFLTAAAVASSTTQEALERNITVALRLAVCIGAIVELDNVLASPAVSVSIGWKSETQYEKLERVLQGTHDGYISCVTDERRVTVTLQAQDLINALHQFSNAGLPSHTIPLQGRFHRHSIHANIVQQVQQLCQQDERFQLAKANELVLPLRSNIDADLISAGSLHDEALRSILLQQCQWYRTVHAAVATLDGGLDSIISVGSEMAIPRSILELERAKKLPLQNGIGNHTIINGQSAVPQANHTSEVTTAIAIIGMACRYPDSDTLDDFWKLLHSGPSAVQPLPERRFKVSQLQREPKGPFWGNFLRHPDQFDHRFFGISGREAKSMDPQQRLALEVAYEALESAGYFGLSGSGREPISDVGVYLGVGSVDYGDNVASQDANAFSALGTLRAFITGRLSHYFGWSGPSITYDTACSSGLVAIHAAVNALKASECSMALAGGVNVITSPALYQNLAAASFLSPSGASKAFDEGADGYCRGEGAGLLVLKTLAQAQADGDPILAVIRGSAVMQGSNHTPIAVPSSDTQVALYRKALSMSGIEPLKVTYVEAHGTGTPVGDPIECNSIREVFGSHHRKNRLFVGSVKDNVGHTESASGATGMIKTVLMMQKEVLLRQANFTKLNLKIAPLSPDCMEIPQQNQPWIAPRRIAVVNNYGAAGSNAAMVVEQYKTRSTTNQASYLTASGWPFYLSAKSFESLRAYSASLASSLRDIQREHGATATMDLAYNLAGKQNRQFKFVHTFVASDINELARSLDPAKINGQRDALPQSERPVVLCIGGQNGTTVHLDYNFYHSSSLLQTHLDACDRACMELGLPSLFPSILSPESTEDLVKLHCMLFSVQYACAKSWIDSGLKVDTIIGHSFGQLTALVVAASLPLLDGLRLVSERARLIQEAWGHETGAMLSVQASVGTVTRFLEDDEHYPAPTVDIACVNGPEAVVLAGDTTSVSILEQRLQRAGLKTARLPNTHAFHSRLVDPILPRWREIVQSCHFEKPSIRIEACAENQDWSSFVSPEDVIQHSREPVYFHQAVTRVATRLKDSVWVEAGSASPVVSLVRKSLGTNNSGDIFQPLDLRGRDALSAFSRAICNLWAAGTRVQHWCFHQNEYNWINLPPYSFEKTSHWLDYRPPAAIVATSPRDTPSPVVERPRELLELVETGIQGTTYRVDCAHPLFAHCTKGHAVLGQALCPASLYVELATQAAARELQPLKAPTFGGSSVRELRMLSPLSISSHCSVYIRLSQNAHERTAWQFTVLSGEGNGESGSLTTHTTGVISRDSKSSILPATKMHSLRRLVGQVKASSLSSCPDSNIIQGKNIYRTFGQVVSYASYYRGVEQIVSRENESVGRVQLQYGNTPGLNETAVDPVLLDNFLQVAGIHVNCLSDRADEEVYICTELGYLALSDSFISSWREIPAWNVYTTFETRSDRTVSNDILVYDAKSGELMVMFIDATFHSTAMKSLARILAKLNIHTQNAPHSALNGAVNGHPSNVPISPPSVSEFNQVSTSTSINSTIQQVCELLSSVLELPVSEISPSSTLIDIGIDSLLSTEILSEITKRFGIAIPASEFISLDTVSSIAHYLNSSPTSPLANGHAGESAPVMNGTSKSGRVFSQVQEMLGDILEVPIDEIKPTSSLTDIGIDSLLATEVLNEIRTRFAVVIPVDRFQEFDNVKALASYLLQQGTSNEERSEVSSERSIEEAQSTRSLAAVAQESFGTVRQDIDRILPETQFSGFCKSVLPLQKELVAAYLVEAFESLGCSLTALHSGQRIPDITLLTKHHKVKKQIYYILDDAGLIELDSSGHFVRTATAVPQDQAERLHGAILSRFPQHAYEHRLLASTGSKLAACLVGDIDPLGILFGDADARALMEHVYTDAPMFKTGTIQLARYLGDIFRRLGKSRPTIRILELGAGTGGTTKHLVEHLVSVSAGQQFEYTFSDISPSLVAAARKKFAQYKFMQYTIVNIENDPPAELVGQYDIIISTNCIHATKDLVTSCTNIRKLLHPDGILCLVELTRNLFWFDLVFGLLDGWWRFQDGRQHALANEHLWRKYLTQSGFQWVDWTVGESEETDILRVITASPSEPVTYMETIEFDRVDGLSLEADIYYPSNIVAREKSFPVALMIHGGGHIMLSRKDIRPQQTQMLLERGFIPISVDYRLCPETTLPDGPMHDVCTALSWIQTVLPTLPLQRPDIRIDPDHVVAVGWSTGGHLALTLGFMAPQRGIRPPDAILAFYCPLDYEDPFWTRPNFPFGHRPDTSSEAQYNVRSGLFKHPITAYNVPASIRALAGWMAPSNARSQIALLMNQKGRALQVLLNGLSLESDELDSLPMPTISQIRAISPLAQIQNGMYRTPIFIIHGTKDDLIPVDQAVRTHSALKERMITSEVKILNGAVHLFDLGKVKEEWARAVTEGYDFLQTQACARPSDRQCTAQD</sequence>
<keyword evidence="13" id="KW-1185">Reference proteome</keyword>
<dbReference type="InterPro" id="IPR042104">
    <property type="entry name" value="PKS_dehydratase_sf"/>
</dbReference>
<dbReference type="GO" id="GO:0044550">
    <property type="term" value="P:secondary metabolite biosynthetic process"/>
    <property type="evidence" value="ECO:0007669"/>
    <property type="project" value="TreeGrafter"/>
</dbReference>
<dbReference type="Gene3D" id="3.40.366.10">
    <property type="entry name" value="Malonyl-Coenzyme A Acyl Carrier Protein, domain 2"/>
    <property type="match status" value="2"/>
</dbReference>
<dbReference type="InterPro" id="IPR020807">
    <property type="entry name" value="PKS_DH"/>
</dbReference>
<evidence type="ECO:0000313" key="12">
    <source>
        <dbReference type="EMBL" id="KIA75609.1"/>
    </source>
</evidence>
<name>A0A0C1EG42_ASPUT</name>
<dbReference type="InterPro" id="IPR001227">
    <property type="entry name" value="Ac_transferase_dom_sf"/>
</dbReference>
<dbReference type="SMART" id="SM01294">
    <property type="entry name" value="PKS_PP_betabranch"/>
    <property type="match status" value="1"/>
</dbReference>
<evidence type="ECO:0000256" key="6">
    <source>
        <dbReference type="ARBA" id="ARBA00023268"/>
    </source>
</evidence>
<dbReference type="Pfam" id="PF00698">
    <property type="entry name" value="Acyl_transf_1"/>
    <property type="match status" value="1"/>
</dbReference>
<keyword evidence="2" id="KW-0596">Phosphopantetheine</keyword>
<dbReference type="InterPro" id="IPR049900">
    <property type="entry name" value="PKS_mFAS_DH"/>
</dbReference>
<evidence type="ECO:0000259" key="10">
    <source>
        <dbReference type="PROSITE" id="PS52004"/>
    </source>
</evidence>
<dbReference type="Gene3D" id="1.10.1200.10">
    <property type="entry name" value="ACP-like"/>
    <property type="match status" value="2"/>
</dbReference>
<feature type="active site" description="Proton donor; for dehydratase activity" evidence="8">
    <location>
        <position position="1501"/>
    </location>
</feature>
<dbReference type="InterPro" id="IPR016035">
    <property type="entry name" value="Acyl_Trfase/lysoPLipase"/>
</dbReference>
<dbReference type="InterPro" id="IPR050091">
    <property type="entry name" value="PKS_NRPS_Biosynth_Enz"/>
</dbReference>
<dbReference type="InterPro" id="IPR006162">
    <property type="entry name" value="Ppantetheine_attach_site"/>
</dbReference>
<dbReference type="InterPro" id="IPR049552">
    <property type="entry name" value="PKS_DH_N"/>
</dbReference>
<dbReference type="PROSITE" id="PS52004">
    <property type="entry name" value="KS3_2"/>
    <property type="match status" value="1"/>
</dbReference>